<reference evidence="3 6" key="3">
    <citation type="submission" date="2018-08" db="EMBL/GenBank/DDBJ databases">
        <title>A genome reference for cultivated species of the human gut microbiota.</title>
        <authorList>
            <person name="Zou Y."/>
            <person name="Xue W."/>
            <person name="Luo G."/>
        </authorList>
    </citation>
    <scope>NUCLEOTIDE SEQUENCE [LARGE SCALE GENOMIC DNA]</scope>
    <source>
        <strain evidence="3 6">OF03-9BH</strain>
    </source>
</reference>
<feature type="coiled-coil region" evidence="1">
    <location>
        <begin position="3"/>
        <end position="42"/>
    </location>
</feature>
<name>A0A1M6B0T0_9BACE</name>
<evidence type="ECO:0000256" key="1">
    <source>
        <dbReference type="SAM" id="Coils"/>
    </source>
</evidence>
<keyword evidence="2" id="KW-0812">Transmembrane</keyword>
<feature type="transmembrane region" description="Helical" evidence="2">
    <location>
        <begin position="151"/>
        <end position="169"/>
    </location>
</feature>
<dbReference type="OrthoDB" id="1049373at2"/>
<reference evidence="4" key="2">
    <citation type="submission" date="2016-11" db="EMBL/GenBank/DDBJ databases">
        <authorList>
            <person name="Jaros S."/>
            <person name="Januszkiewicz K."/>
            <person name="Wedrychowicz H."/>
        </authorList>
    </citation>
    <scope>NUCLEOTIDE SEQUENCE [LARGE SCALE GENOMIC DNA]</scope>
    <source>
        <strain evidence="4">DSM 26884</strain>
    </source>
</reference>
<dbReference type="GeneID" id="92710657"/>
<organism evidence="4 5">
    <name type="scientific">Bacteroides stercorirosoris</name>
    <dbReference type="NCBI Taxonomy" id="871324"/>
    <lineage>
        <taxon>Bacteria</taxon>
        <taxon>Pseudomonadati</taxon>
        <taxon>Bacteroidota</taxon>
        <taxon>Bacteroidia</taxon>
        <taxon>Bacteroidales</taxon>
        <taxon>Bacteroidaceae</taxon>
        <taxon>Bacteroides</taxon>
    </lineage>
</organism>
<dbReference type="AlphaFoldDB" id="A0A1M6B0T0"/>
<keyword evidence="2" id="KW-0472">Membrane</keyword>
<sequence length="186" mass="21803">MELEELKKNWNIMEERLGRLEMEQRQQKNNTVNSKLQQVRERILKRFMMLVIVLPVLLWILGRHDSYGFSLLTWILLFVFVAVIVARQFTWWLLLKRIDCLKLTVREICLAENRFHISFKVGIAVSVACAIPLLVSMLWDMSEFGDPYMLIGAWTGLGVGLLIGLRLFLRAWRGVKELREAITDLQ</sequence>
<evidence type="ECO:0000313" key="6">
    <source>
        <dbReference type="Proteomes" id="UP000286075"/>
    </source>
</evidence>
<gene>
    <name evidence="3" type="ORF">DXA68_06265</name>
    <name evidence="4" type="ORF">SAMN05444350_102117</name>
</gene>
<evidence type="ECO:0000313" key="4">
    <source>
        <dbReference type="EMBL" id="SHI42322.1"/>
    </source>
</evidence>
<dbReference type="RefSeq" id="WP_025832331.1">
    <property type="nucleotide sequence ID" value="NZ_CABMFG010000007.1"/>
</dbReference>
<proteinExistence type="predicted"/>
<evidence type="ECO:0000313" key="5">
    <source>
        <dbReference type="Proteomes" id="UP000184192"/>
    </source>
</evidence>
<reference evidence="5" key="1">
    <citation type="submission" date="2016-11" db="EMBL/GenBank/DDBJ databases">
        <authorList>
            <person name="Varghese N."/>
            <person name="Submissions S."/>
        </authorList>
    </citation>
    <scope>NUCLEOTIDE SEQUENCE [LARGE SCALE GENOMIC DNA]</scope>
    <source>
        <strain evidence="5">DSM 26884</strain>
    </source>
</reference>
<dbReference type="EMBL" id="QSCF01000007">
    <property type="protein sequence ID" value="RGX79794.1"/>
    <property type="molecule type" value="Genomic_DNA"/>
</dbReference>
<dbReference type="eggNOG" id="ENOG502ZK6P">
    <property type="taxonomic scope" value="Bacteria"/>
</dbReference>
<evidence type="ECO:0000256" key="2">
    <source>
        <dbReference type="SAM" id="Phobius"/>
    </source>
</evidence>
<keyword evidence="2" id="KW-1133">Transmembrane helix</keyword>
<evidence type="ECO:0000313" key="3">
    <source>
        <dbReference type="EMBL" id="RGX79794.1"/>
    </source>
</evidence>
<keyword evidence="5" id="KW-1185">Reference proteome</keyword>
<dbReference type="EMBL" id="FQZN01000002">
    <property type="protein sequence ID" value="SHI42322.1"/>
    <property type="molecule type" value="Genomic_DNA"/>
</dbReference>
<feature type="transmembrane region" description="Helical" evidence="2">
    <location>
        <begin position="74"/>
        <end position="94"/>
    </location>
</feature>
<feature type="transmembrane region" description="Helical" evidence="2">
    <location>
        <begin position="43"/>
        <end position="62"/>
    </location>
</feature>
<feature type="transmembrane region" description="Helical" evidence="2">
    <location>
        <begin position="115"/>
        <end position="139"/>
    </location>
</feature>
<dbReference type="Proteomes" id="UP000286075">
    <property type="component" value="Unassembled WGS sequence"/>
</dbReference>
<protein>
    <submittedName>
        <fullName evidence="4">Uncharacterized protein</fullName>
    </submittedName>
</protein>
<dbReference type="Proteomes" id="UP000184192">
    <property type="component" value="Unassembled WGS sequence"/>
</dbReference>
<keyword evidence="1" id="KW-0175">Coiled coil</keyword>
<accession>A0A1M6B0T0</accession>